<evidence type="ECO:0000256" key="1">
    <source>
        <dbReference type="ARBA" id="ARBA00006525"/>
    </source>
</evidence>
<dbReference type="NCBIfam" id="TIGR00732">
    <property type="entry name" value="dprA"/>
    <property type="match status" value="1"/>
</dbReference>
<evidence type="ECO:0000259" key="2">
    <source>
        <dbReference type="Pfam" id="PF02481"/>
    </source>
</evidence>
<dbReference type="AlphaFoldDB" id="A0A1H9ZDW5"/>
<organism evidence="3 4">
    <name type="scientific">Anaerobranca gottschalkii DSM 13577</name>
    <dbReference type="NCBI Taxonomy" id="1120990"/>
    <lineage>
        <taxon>Bacteria</taxon>
        <taxon>Bacillati</taxon>
        <taxon>Bacillota</taxon>
        <taxon>Clostridia</taxon>
        <taxon>Eubacteriales</taxon>
        <taxon>Proteinivoracaceae</taxon>
        <taxon>Anaerobranca</taxon>
    </lineage>
</organism>
<dbReference type="Proteomes" id="UP000243819">
    <property type="component" value="Unassembled WGS sequence"/>
</dbReference>
<name>A0A1H9ZDW5_9FIRM</name>
<dbReference type="EMBL" id="FOIF01000008">
    <property type="protein sequence ID" value="SES79814.1"/>
    <property type="molecule type" value="Genomic_DNA"/>
</dbReference>
<sequence>MKDKLELLLLLTYVKGIGPKKMELITTKVNSIVELKEKFKETSLQLDNQTKENLEKIMNNFCIEETILKYKEKNIKILIKEDPDYPMLLKEIYDPPPIIFCKGNTDLLKNLNNIAIVGSRKGTWYGKKVAQEMGEFLSKNGYTITSGMASGIDAWAHKGALEGQGSSIGVLGCGLDVIYPKQNEKLYREMEEKGLLLTTFPLGTLPLSGNFPARNRIISGLAKGVVVVEASLKSGSLITADFALSQGRDVFAVPGNINSVLSTGTNKLLKEGAIVVSKYEDILSEYNVQYSCNQQRGDINLTSVEKEIVKATMGQEFSVEYLVLTTGLEISQILSNLITLEIKGLIKKIGFNTYQWVGKVDF</sequence>
<dbReference type="RefSeq" id="WP_091349413.1">
    <property type="nucleotide sequence ID" value="NZ_FOIF01000008.1"/>
</dbReference>
<evidence type="ECO:0000313" key="4">
    <source>
        <dbReference type="Proteomes" id="UP000243819"/>
    </source>
</evidence>
<evidence type="ECO:0000313" key="3">
    <source>
        <dbReference type="EMBL" id="SES79814.1"/>
    </source>
</evidence>
<dbReference type="Gene3D" id="3.40.50.450">
    <property type="match status" value="1"/>
</dbReference>
<proteinExistence type="inferred from homology"/>
<comment type="similarity">
    <text evidence="1">Belongs to the DprA/Smf family.</text>
</comment>
<dbReference type="InterPro" id="IPR057666">
    <property type="entry name" value="DrpA_SLOG"/>
</dbReference>
<dbReference type="Pfam" id="PF02481">
    <property type="entry name" value="DNA_processg_A"/>
    <property type="match status" value="1"/>
</dbReference>
<protein>
    <submittedName>
        <fullName evidence="3">DNA processing protein</fullName>
    </submittedName>
</protein>
<accession>A0A1H9ZDW5</accession>
<dbReference type="InterPro" id="IPR003488">
    <property type="entry name" value="DprA"/>
</dbReference>
<dbReference type="GO" id="GO:0009294">
    <property type="term" value="P:DNA-mediated transformation"/>
    <property type="evidence" value="ECO:0007669"/>
    <property type="project" value="InterPro"/>
</dbReference>
<reference evidence="4" key="1">
    <citation type="submission" date="2016-10" db="EMBL/GenBank/DDBJ databases">
        <authorList>
            <person name="Varghese N."/>
            <person name="Submissions S."/>
        </authorList>
    </citation>
    <scope>NUCLEOTIDE SEQUENCE [LARGE SCALE GENOMIC DNA]</scope>
    <source>
        <strain evidence="4">DSM 13577</strain>
    </source>
</reference>
<dbReference type="OrthoDB" id="9785707at2"/>
<feature type="domain" description="Smf/DprA SLOG" evidence="2">
    <location>
        <begin position="77"/>
        <end position="286"/>
    </location>
</feature>
<dbReference type="PANTHER" id="PTHR43022">
    <property type="entry name" value="PROTEIN SMF"/>
    <property type="match status" value="1"/>
</dbReference>
<keyword evidence="4" id="KW-1185">Reference proteome</keyword>
<gene>
    <name evidence="3" type="ORF">SAMN03080614_100855</name>
</gene>
<dbReference type="PANTHER" id="PTHR43022:SF1">
    <property type="entry name" value="PROTEIN SMF"/>
    <property type="match status" value="1"/>
</dbReference>
<dbReference type="SUPFAM" id="SSF102405">
    <property type="entry name" value="MCP/YpsA-like"/>
    <property type="match status" value="1"/>
</dbReference>
<dbReference type="STRING" id="1120990.SAMN03080614_100855"/>